<evidence type="ECO:0000313" key="2">
    <source>
        <dbReference type="EMBL" id="GAA4419943.1"/>
    </source>
</evidence>
<reference evidence="2" key="1">
    <citation type="journal article" date="2014" name="Int. J. Syst. Evol. Microbiol.">
        <title>Complete genome of a new Firmicutes species belonging to the dominant human colonic microbiota ('Ruminococcus bicirculans') reveals two chromosomes and a selective capacity to utilize plant glucans.</title>
        <authorList>
            <consortium name="NISC Comparative Sequencing Program"/>
            <person name="Wegmann U."/>
            <person name="Louis P."/>
            <person name="Goesmann A."/>
            <person name="Henrissat B."/>
            <person name="Duncan S.H."/>
            <person name="Flint H.J."/>
        </authorList>
    </citation>
    <scope>NUCLEOTIDE SEQUENCE</scope>
    <source>
        <strain evidence="2">JCM 17810</strain>
    </source>
</reference>
<accession>A0ABP8L1W2</accession>
<sequence>MISLDLARALADAGLQWKPVSGDRFTIDQPDLTGEVFTVSDMTVEPHDFSTGTVLGFNGTTEWALDSVELEETLWLPREDQLRELLGGTFRGLERENGHFRVRATFPAGGDSEDVEHAAPAAADAYGAALLDLIARSDG</sequence>
<proteinExistence type="predicted"/>
<dbReference type="EMBL" id="BAABGN010000002">
    <property type="protein sequence ID" value="GAA4416329.1"/>
    <property type="molecule type" value="Genomic_DNA"/>
</dbReference>
<dbReference type="RefSeq" id="WP_345214772.1">
    <property type="nucleotide sequence ID" value="NZ_BAABGN010000002.1"/>
</dbReference>
<evidence type="ECO:0008006" key="4">
    <source>
        <dbReference type="Google" id="ProtNLM"/>
    </source>
</evidence>
<name>A0ABP8L1W2_9MICO</name>
<gene>
    <name evidence="1" type="ORF">GCM10023169_03440</name>
    <name evidence="2" type="ORF">GCM10023169_11050</name>
</gene>
<reference evidence="3" key="2">
    <citation type="journal article" date="2019" name="Int. J. Syst. Evol. Microbiol.">
        <title>The Global Catalogue of Microorganisms (GCM) 10K type strain sequencing project: providing services to taxonomists for standard genome sequencing and annotation.</title>
        <authorList>
            <consortium name="The Broad Institute Genomics Platform"/>
            <consortium name="The Broad Institute Genome Sequencing Center for Infectious Disease"/>
            <person name="Wu L."/>
            <person name="Ma J."/>
        </authorList>
    </citation>
    <scope>NUCLEOTIDE SEQUENCE [LARGE SCALE GENOMIC DNA]</scope>
    <source>
        <strain evidence="3">JCM 17810</strain>
    </source>
</reference>
<keyword evidence="3" id="KW-1185">Reference proteome</keyword>
<comment type="caution">
    <text evidence="2">The sequence shown here is derived from an EMBL/GenBank/DDBJ whole genome shotgun (WGS) entry which is preliminary data.</text>
</comment>
<protein>
    <recommendedName>
        <fullName evidence="4">Pilus assembly protein CpaE</fullName>
    </recommendedName>
</protein>
<dbReference type="Proteomes" id="UP001500622">
    <property type="component" value="Unassembled WGS sequence"/>
</dbReference>
<reference evidence="2" key="3">
    <citation type="submission" date="2023-12" db="EMBL/GenBank/DDBJ databases">
        <authorList>
            <person name="Sun Q."/>
            <person name="Inoue M."/>
        </authorList>
    </citation>
    <scope>NUCLEOTIDE SEQUENCE</scope>
    <source>
        <strain evidence="2">JCM 17810</strain>
    </source>
</reference>
<dbReference type="EMBL" id="BAABGN010000004">
    <property type="protein sequence ID" value="GAA4419943.1"/>
    <property type="molecule type" value="Genomic_DNA"/>
</dbReference>
<organism evidence="2 3">
    <name type="scientific">Georgenia halophila</name>
    <dbReference type="NCBI Taxonomy" id="620889"/>
    <lineage>
        <taxon>Bacteria</taxon>
        <taxon>Bacillati</taxon>
        <taxon>Actinomycetota</taxon>
        <taxon>Actinomycetes</taxon>
        <taxon>Micrococcales</taxon>
        <taxon>Bogoriellaceae</taxon>
        <taxon>Georgenia</taxon>
    </lineage>
</organism>
<evidence type="ECO:0000313" key="3">
    <source>
        <dbReference type="Proteomes" id="UP001500622"/>
    </source>
</evidence>
<evidence type="ECO:0000313" key="1">
    <source>
        <dbReference type="EMBL" id="GAA4416329.1"/>
    </source>
</evidence>